<evidence type="ECO:0000256" key="4">
    <source>
        <dbReference type="ARBA" id="ARBA00011738"/>
    </source>
</evidence>
<dbReference type="Proteomes" id="UP000002613">
    <property type="component" value="Chromosome"/>
</dbReference>
<dbReference type="FunFam" id="1.20.1270.30:FF:000001">
    <property type="entry name" value="Carbon monoxide dehydrogenase"/>
    <property type="match status" value="1"/>
</dbReference>
<evidence type="ECO:0000256" key="13">
    <source>
        <dbReference type="ARBA" id="ARBA00048733"/>
    </source>
</evidence>
<dbReference type="Gene3D" id="1.20.1270.30">
    <property type="match status" value="1"/>
</dbReference>
<comment type="cofactor">
    <cofactor evidence="1">
        <name>[4Fe-4S] cluster</name>
        <dbReference type="ChEBI" id="CHEBI:49883"/>
    </cofactor>
</comment>
<gene>
    <name evidence="15" type="ordered locus">Ferp_2562</name>
</gene>
<dbReference type="EC" id="1.2.7.4" evidence="5"/>
<keyword evidence="6 14" id="KW-0004">4Fe-4S</keyword>
<keyword evidence="8 14" id="KW-0479">Metal-binding</keyword>
<comment type="function">
    <text evidence="2">CODH oxidizes carbon monoxide coupled, via CooF, to the reduction of a hydrogen cation by a hydrogenase (possibly CooH).</text>
</comment>
<evidence type="ECO:0000256" key="14">
    <source>
        <dbReference type="PIRSR" id="PIRSR005023-1"/>
    </source>
</evidence>
<evidence type="ECO:0000313" key="15">
    <source>
        <dbReference type="EMBL" id="ADC66667.1"/>
    </source>
</evidence>
<dbReference type="eggNOG" id="arCOG02429">
    <property type="taxonomic scope" value="Archaea"/>
</dbReference>
<reference evidence="16" key="1">
    <citation type="submission" date="2010-02" db="EMBL/GenBank/DDBJ databases">
        <title>Complete sequence of Ferroglobus placidus DSM 10642.</title>
        <authorList>
            <consortium name="US DOE Joint Genome Institute"/>
            <person name="Lucas S."/>
            <person name="Copeland A."/>
            <person name="Lapidus A."/>
            <person name="Cheng J.-F."/>
            <person name="Bruce D."/>
            <person name="Goodwin L."/>
            <person name="Pitluck S."/>
            <person name="Saunders E."/>
            <person name="Brettin T."/>
            <person name="Detter J.C."/>
            <person name="Han C."/>
            <person name="Tapia R."/>
            <person name="Larimer F."/>
            <person name="Land M."/>
            <person name="Hauser L."/>
            <person name="Kyrpides N."/>
            <person name="Ivanova N."/>
            <person name="Holmes D."/>
            <person name="Lovley D."/>
            <person name="Kyrpides N."/>
            <person name="Anderson I.J."/>
            <person name="Woyke T."/>
        </authorList>
    </citation>
    <scope>NUCLEOTIDE SEQUENCE [LARGE SCALE GENOMIC DNA]</scope>
    <source>
        <strain evidence="16">DSM 10642 / AEDII12DO</strain>
    </source>
</reference>
<dbReference type="OrthoDB" id="146433at2157"/>
<dbReference type="CDD" id="cd01915">
    <property type="entry name" value="CODH"/>
    <property type="match status" value="1"/>
</dbReference>
<dbReference type="PIRSF" id="PIRSF005023">
    <property type="entry name" value="CODH"/>
    <property type="match status" value="1"/>
</dbReference>
<feature type="binding site" evidence="14">
    <location>
        <position position="438"/>
    </location>
    <ligand>
        <name>[Ni-4Fe-4S] cluster</name>
        <dbReference type="ChEBI" id="CHEBI:47739"/>
    </ligand>
</feature>
<dbReference type="GO" id="GO:0006091">
    <property type="term" value="P:generation of precursor metabolites and energy"/>
    <property type="evidence" value="ECO:0007669"/>
    <property type="project" value="InterPro"/>
</dbReference>
<name>D3S2V5_FERPA</name>
<evidence type="ECO:0000313" key="16">
    <source>
        <dbReference type="Proteomes" id="UP000002613"/>
    </source>
</evidence>
<evidence type="ECO:0000256" key="1">
    <source>
        <dbReference type="ARBA" id="ARBA00001966"/>
    </source>
</evidence>
<dbReference type="KEGG" id="fpl:Ferp_2562"/>
<feature type="binding site" evidence="14">
    <location>
        <position position="329"/>
    </location>
    <ligand>
        <name>[Ni-4Fe-4S] cluster</name>
        <dbReference type="ChEBI" id="CHEBI:47739"/>
    </ligand>
</feature>
<comment type="similarity">
    <text evidence="3">Belongs to the Ni-containing carbon monoxide dehydrogenase family.</text>
</comment>
<accession>D3S2V5</accession>
<dbReference type="InterPro" id="IPR016101">
    <property type="entry name" value="CO_DH_a-bundle"/>
</dbReference>
<dbReference type="InterPro" id="IPR011254">
    <property type="entry name" value="Prismane-like_sf"/>
</dbReference>
<protein>
    <recommendedName>
        <fullName evidence="5">anaerobic carbon-monoxide dehydrogenase</fullName>
        <ecNumber evidence="5">1.2.7.4</ecNumber>
    </recommendedName>
</protein>
<dbReference type="GO" id="GO:0043885">
    <property type="term" value="F:anaerobic carbon-monoxide dehydrogenase activity"/>
    <property type="evidence" value="ECO:0007669"/>
    <property type="project" value="UniProtKB-EC"/>
</dbReference>
<keyword evidence="7 14" id="KW-0533">Nickel</keyword>
<dbReference type="Pfam" id="PF03063">
    <property type="entry name" value="Prismane"/>
    <property type="match status" value="1"/>
</dbReference>
<dbReference type="STRING" id="589924.Ferp_2562"/>
<dbReference type="InterPro" id="IPR010047">
    <property type="entry name" value="CODH"/>
</dbReference>
<keyword evidence="16" id="KW-1185">Reference proteome</keyword>
<keyword evidence="9 15" id="KW-0560">Oxidoreductase</keyword>
<evidence type="ECO:0000256" key="9">
    <source>
        <dbReference type="ARBA" id="ARBA00023002"/>
    </source>
</evidence>
<feature type="binding site" evidence="14">
    <location>
        <position position="53"/>
    </location>
    <ligand>
        <name>[4Fe-4S] cluster</name>
        <dbReference type="ChEBI" id="CHEBI:49883"/>
        <label>2</label>
    </ligand>
</feature>
<comment type="subunit">
    <text evidence="4">Homodimer.</text>
</comment>
<feature type="binding site" evidence="14">
    <location>
        <position position="45"/>
    </location>
    <ligand>
        <name>[4Fe-4S] cluster</name>
        <dbReference type="ChEBI" id="CHEBI:49883"/>
        <label>2</label>
    </ligand>
</feature>
<feature type="binding site" evidence="14">
    <location>
        <position position="509"/>
    </location>
    <ligand>
        <name>[Ni-4Fe-4S] cluster</name>
        <dbReference type="ChEBI" id="CHEBI:47739"/>
    </ligand>
</feature>
<dbReference type="SUPFAM" id="SSF56821">
    <property type="entry name" value="Prismane protein-like"/>
    <property type="match status" value="1"/>
</dbReference>
<evidence type="ECO:0000256" key="2">
    <source>
        <dbReference type="ARBA" id="ARBA00002452"/>
    </source>
</evidence>
<dbReference type="EMBL" id="CP001899">
    <property type="protein sequence ID" value="ADC66667.1"/>
    <property type="molecule type" value="Genomic_DNA"/>
</dbReference>
<keyword evidence="10 14" id="KW-0408">Iron</keyword>
<evidence type="ECO:0000256" key="3">
    <source>
        <dbReference type="ARBA" id="ARBA00010689"/>
    </source>
</evidence>
<dbReference type="InterPro" id="IPR004137">
    <property type="entry name" value="HCP/CODH"/>
</dbReference>
<evidence type="ECO:0000256" key="6">
    <source>
        <dbReference type="ARBA" id="ARBA00022485"/>
    </source>
</evidence>
<reference evidence="15 16" key="2">
    <citation type="journal article" date="2011" name="Stand. Genomic Sci.">
        <title>Complete genome sequence of Ferroglobus placidus AEDII12DO.</title>
        <authorList>
            <person name="Anderson I."/>
            <person name="Risso C."/>
            <person name="Holmes D."/>
            <person name="Lucas S."/>
            <person name="Copeland A."/>
            <person name="Lapidus A."/>
            <person name="Cheng J.F."/>
            <person name="Bruce D."/>
            <person name="Goodwin L."/>
            <person name="Pitluck S."/>
            <person name="Saunders E."/>
            <person name="Brettin T."/>
            <person name="Detter J.C."/>
            <person name="Han C."/>
            <person name="Tapia R."/>
            <person name="Larimer F."/>
            <person name="Land M."/>
            <person name="Hauser L."/>
            <person name="Woyke T."/>
            <person name="Lovley D."/>
            <person name="Kyrpides N."/>
            <person name="Ivanova N."/>
        </authorList>
    </citation>
    <scope>NUCLEOTIDE SEQUENCE [LARGE SCALE GENOMIC DNA]</scope>
    <source>
        <strain evidence="16">DSM 10642 / AEDII12DO</strain>
    </source>
</reference>
<dbReference type="NCBIfam" id="TIGR01702">
    <property type="entry name" value="CO_DH_cata"/>
    <property type="match status" value="1"/>
</dbReference>
<dbReference type="AlphaFoldDB" id="D3S2V5"/>
<dbReference type="HOGENOM" id="CLU_030631_0_0_2"/>
<feature type="binding site" evidence="14">
    <location>
        <position position="48"/>
    </location>
    <ligand>
        <name>[4Fe-4S] cluster</name>
        <dbReference type="ChEBI" id="CHEBI:49883"/>
        <label>2</label>
    </ligand>
</feature>
<feature type="binding site" evidence="14">
    <location>
        <position position="36"/>
    </location>
    <ligand>
        <name>[4Fe-4S] cluster</name>
        <dbReference type="ChEBI" id="CHEBI:49883"/>
        <label>1</label>
        <note>ligand shared between dimeric partners</note>
    </ligand>
</feature>
<dbReference type="PANTHER" id="PTHR30109">
    <property type="entry name" value="HYDROXYLAMINE REDUCTASE"/>
    <property type="match status" value="1"/>
</dbReference>
<feature type="binding site" evidence="14">
    <location>
        <position position="468"/>
    </location>
    <ligand>
        <name>[Ni-4Fe-4S] cluster</name>
        <dbReference type="ChEBI" id="CHEBI:47739"/>
    </ligand>
</feature>
<dbReference type="InterPro" id="IPR016099">
    <property type="entry name" value="Prismane-like_a/b-sand"/>
</dbReference>
<dbReference type="GO" id="GO:0042542">
    <property type="term" value="P:response to hydrogen peroxide"/>
    <property type="evidence" value="ECO:0007669"/>
    <property type="project" value="TreeGrafter"/>
</dbReference>
<dbReference type="PANTHER" id="PTHR30109:SF4">
    <property type="entry name" value="CARBON MONOXIDE DEHYDROGENASE"/>
    <property type="match status" value="1"/>
</dbReference>
<feature type="binding site" evidence="14">
    <location>
        <position position="67"/>
    </location>
    <ligand>
        <name>[4Fe-4S] cluster</name>
        <dbReference type="ChEBI" id="CHEBI:49883"/>
        <label>2</label>
    </ligand>
</feature>
<feature type="binding site" evidence="14">
    <location>
        <position position="255"/>
    </location>
    <ligand>
        <name>[Ni-4Fe-4S] cluster</name>
        <dbReference type="ChEBI" id="CHEBI:47739"/>
    </ligand>
</feature>
<evidence type="ECO:0000256" key="5">
    <source>
        <dbReference type="ARBA" id="ARBA00012819"/>
    </source>
</evidence>
<evidence type="ECO:0000256" key="7">
    <source>
        <dbReference type="ARBA" id="ARBA00022596"/>
    </source>
</evidence>
<organism evidence="15 16">
    <name type="scientific">Ferroglobus placidus (strain DSM 10642 / AEDII12DO)</name>
    <dbReference type="NCBI Taxonomy" id="589924"/>
    <lineage>
        <taxon>Archaea</taxon>
        <taxon>Methanobacteriati</taxon>
        <taxon>Methanobacteriota</taxon>
        <taxon>Archaeoglobi</taxon>
        <taxon>Archaeoglobales</taxon>
        <taxon>Archaeoglobaceae</taxon>
        <taxon>Ferroglobus</taxon>
    </lineage>
</organism>
<comment type="catalytic activity">
    <reaction evidence="13">
        <text>CO + 2 oxidized [2Fe-2S]-[ferredoxin] + H2O = 2 reduced [2Fe-2S]-[ferredoxin] + CO2 + 2 H(+)</text>
        <dbReference type="Rhea" id="RHEA:21040"/>
        <dbReference type="Rhea" id="RHEA-COMP:10000"/>
        <dbReference type="Rhea" id="RHEA-COMP:10001"/>
        <dbReference type="ChEBI" id="CHEBI:15377"/>
        <dbReference type="ChEBI" id="CHEBI:15378"/>
        <dbReference type="ChEBI" id="CHEBI:16526"/>
        <dbReference type="ChEBI" id="CHEBI:17245"/>
        <dbReference type="ChEBI" id="CHEBI:33737"/>
        <dbReference type="ChEBI" id="CHEBI:33738"/>
        <dbReference type="EC" id="1.2.7.4"/>
    </reaction>
</comment>
<keyword evidence="11 14" id="KW-0411">Iron-sulfur</keyword>
<sequence length="617" mass="66558">MEEHSVHVDANAMIKKLKEEGILLVWDRLKEQEPQCGYCSLGLSCRNCAMGPCRIDPFGEGPQKGVCGADADVIVARNLARAVASGAASHSDHGRDLVEVLARVGKVKAYSVKDAEKLKKVAQEYGINTNKSVEEIAFELAEAMLEDFGSKKEKIQFVNRAPKKRIELWEKLGIIPRGIDREVVEIMHRTHMGVDNDPVNILLQCLRTALADGFGGSMIATEVSDILFGTPEPKMSEINLATLKENEVNIVLHGHNPIVSDAIVEAASDEELLKLAKEYGAEGINLAGLCCTGNEVLMRKGIPMAGNHLIQELVIGTGVVDVIVVDYQCIMPAIVDVAKCYHTEVVTTSPKAKFKGAIHIEFTPENAHEKAKEVVKLAIERFRERKAELVKIPNVKPNKLMTGFSVEAILKVLGGTLQPLIDAIKNGSIRGVVGSVGCNNPKVKQDYSHITLAKRLIENDVLVVDTGCAAVADAKAGLKVPEAAELAGEELRKVCESLGIPPVLHFGSCVDNSRILVALSALANELGVDISDLPAAGAAMEWYSEKAIAIGAYFVASGLLVVLGVPPPIYGSKLVLDVLTSKVEELTGGKFVVEPDPEKAAEIIIKHIEDKRRKLGI</sequence>
<dbReference type="GO" id="GO:0050418">
    <property type="term" value="F:hydroxylamine reductase activity"/>
    <property type="evidence" value="ECO:0007669"/>
    <property type="project" value="TreeGrafter"/>
</dbReference>
<evidence type="ECO:0000256" key="10">
    <source>
        <dbReference type="ARBA" id="ARBA00023004"/>
    </source>
</evidence>
<evidence type="ECO:0000256" key="11">
    <source>
        <dbReference type="ARBA" id="ARBA00023014"/>
    </source>
</evidence>
<evidence type="ECO:0000256" key="8">
    <source>
        <dbReference type="ARBA" id="ARBA00022723"/>
    </source>
</evidence>
<feature type="binding site" evidence="14">
    <location>
        <position position="291"/>
    </location>
    <ligand>
        <name>[Ni-4Fe-4S] cluster</name>
        <dbReference type="ChEBI" id="CHEBI:47739"/>
    </ligand>
</feature>
<dbReference type="GO" id="GO:0016151">
    <property type="term" value="F:nickel cation binding"/>
    <property type="evidence" value="ECO:0007669"/>
    <property type="project" value="InterPro"/>
</dbReference>
<dbReference type="PaxDb" id="589924-Ferp_2562"/>
<dbReference type="Gene3D" id="3.40.50.2030">
    <property type="match status" value="2"/>
</dbReference>
<dbReference type="GO" id="GO:0051539">
    <property type="term" value="F:4 iron, 4 sulfur cluster binding"/>
    <property type="evidence" value="ECO:0007669"/>
    <property type="project" value="UniProtKB-KW"/>
</dbReference>
<comment type="cofactor">
    <cofactor evidence="12">
        <name>[Ni-4Fe-5S] cluster</name>
        <dbReference type="ChEBI" id="CHEBI:177874"/>
    </cofactor>
</comment>
<dbReference type="GO" id="GO:0004601">
    <property type="term" value="F:peroxidase activity"/>
    <property type="evidence" value="ECO:0007669"/>
    <property type="project" value="TreeGrafter"/>
</dbReference>
<evidence type="ECO:0000256" key="12">
    <source>
        <dbReference type="ARBA" id="ARBA00034454"/>
    </source>
</evidence>
<proteinExistence type="inferred from homology"/>